<organism evidence="2 3">
    <name type="scientific">Candidatus Falkowbacteria bacterium CG10_big_fil_rev_8_21_14_0_10_44_15</name>
    <dbReference type="NCBI Taxonomy" id="1974569"/>
    <lineage>
        <taxon>Bacteria</taxon>
        <taxon>Candidatus Falkowiibacteriota</taxon>
    </lineage>
</organism>
<dbReference type="InterPro" id="IPR000086">
    <property type="entry name" value="NUDIX_hydrolase_dom"/>
</dbReference>
<evidence type="ECO:0000313" key="3">
    <source>
        <dbReference type="Proteomes" id="UP000228510"/>
    </source>
</evidence>
<sequence length="225" mass="26044">MRASGLEWLYRLWQEPAKRSSRIWAAVMEFPLEFLKWRFIRPWLYRSNVACLLYKKEGLPAEAENNLTDGHNLRRAKAGGRINPVESNGVAAPFHGVKVLLAERRHPAGDWQLPQGGTDGEDLITAGTRELREEIGTRKFKPVACFKNLYKYKFGGTPSRISGHKGQRQGLFIAEFIGKDEDITINFWDHCAWRWVDLDKVADEVHKYRREATKIFIDKFKSILK</sequence>
<protein>
    <recommendedName>
        <fullName evidence="1">Nudix hydrolase domain-containing protein</fullName>
    </recommendedName>
</protein>
<dbReference type="AlphaFoldDB" id="A0A2H0UYU7"/>
<evidence type="ECO:0000313" key="2">
    <source>
        <dbReference type="EMBL" id="PIR92011.1"/>
    </source>
</evidence>
<gene>
    <name evidence="2" type="ORF">COU01_04110</name>
</gene>
<feature type="domain" description="Nudix hydrolase" evidence="1">
    <location>
        <begin position="72"/>
        <end position="218"/>
    </location>
</feature>
<dbReference type="InterPro" id="IPR015797">
    <property type="entry name" value="NUDIX_hydrolase-like_dom_sf"/>
</dbReference>
<comment type="caution">
    <text evidence="2">The sequence shown here is derived from an EMBL/GenBank/DDBJ whole genome shotgun (WGS) entry which is preliminary data.</text>
</comment>
<dbReference type="Pfam" id="PF00293">
    <property type="entry name" value="NUDIX"/>
    <property type="match status" value="1"/>
</dbReference>
<dbReference type="Proteomes" id="UP000228510">
    <property type="component" value="Unassembled WGS sequence"/>
</dbReference>
<dbReference type="EMBL" id="PFAT01000052">
    <property type="protein sequence ID" value="PIR92011.1"/>
    <property type="molecule type" value="Genomic_DNA"/>
</dbReference>
<evidence type="ECO:0000259" key="1">
    <source>
        <dbReference type="PROSITE" id="PS51462"/>
    </source>
</evidence>
<name>A0A2H0UYU7_9BACT</name>
<proteinExistence type="predicted"/>
<accession>A0A2H0UYU7</accession>
<reference evidence="3" key="1">
    <citation type="submission" date="2017-09" db="EMBL/GenBank/DDBJ databases">
        <title>Depth-based differentiation of microbial function through sediment-hosted aquifers and enrichment of novel symbionts in the deep terrestrial subsurface.</title>
        <authorList>
            <person name="Probst A.J."/>
            <person name="Ladd B."/>
            <person name="Jarett J.K."/>
            <person name="Geller-Mcgrath D.E."/>
            <person name="Sieber C.M.K."/>
            <person name="Emerson J.B."/>
            <person name="Anantharaman K."/>
            <person name="Thomas B.C."/>
            <person name="Malmstrom R."/>
            <person name="Stieglmeier M."/>
            <person name="Klingl A."/>
            <person name="Woyke T."/>
            <person name="Ryan C.M."/>
            <person name="Banfield J.F."/>
        </authorList>
    </citation>
    <scope>NUCLEOTIDE SEQUENCE [LARGE SCALE GENOMIC DNA]</scope>
</reference>
<dbReference type="Gene3D" id="3.90.79.10">
    <property type="entry name" value="Nucleoside Triphosphate Pyrophosphohydrolase"/>
    <property type="match status" value="1"/>
</dbReference>
<dbReference type="SUPFAM" id="SSF55811">
    <property type="entry name" value="Nudix"/>
    <property type="match status" value="1"/>
</dbReference>
<dbReference type="PROSITE" id="PS51462">
    <property type="entry name" value="NUDIX"/>
    <property type="match status" value="1"/>
</dbReference>